<dbReference type="GO" id="GO:0006122">
    <property type="term" value="P:mitochondrial electron transport, ubiquinol to cytochrome c"/>
    <property type="evidence" value="ECO:0007669"/>
    <property type="project" value="InterPro"/>
</dbReference>
<keyword evidence="1" id="KW-0812">Transmembrane</keyword>
<dbReference type="AlphaFoldDB" id="A0A5C3R1Z3"/>
<keyword evidence="1" id="KW-1133">Transmembrane helix</keyword>
<protein>
    <recommendedName>
        <fullName evidence="4">Cytochrome b-c1 complex subunit 10</fullName>
    </recommendedName>
</protein>
<evidence type="ECO:0008006" key="4">
    <source>
        <dbReference type="Google" id="ProtNLM"/>
    </source>
</evidence>
<dbReference type="EMBL" id="ML178814">
    <property type="protein sequence ID" value="TFL07698.1"/>
    <property type="molecule type" value="Genomic_DNA"/>
</dbReference>
<dbReference type="Proteomes" id="UP000305067">
    <property type="component" value="Unassembled WGS sequence"/>
</dbReference>
<organism evidence="2 3">
    <name type="scientific">Pterulicium gracile</name>
    <dbReference type="NCBI Taxonomy" id="1884261"/>
    <lineage>
        <taxon>Eukaryota</taxon>
        <taxon>Fungi</taxon>
        <taxon>Dikarya</taxon>
        <taxon>Basidiomycota</taxon>
        <taxon>Agaricomycotina</taxon>
        <taxon>Agaricomycetes</taxon>
        <taxon>Agaricomycetidae</taxon>
        <taxon>Agaricales</taxon>
        <taxon>Pleurotineae</taxon>
        <taxon>Pterulaceae</taxon>
        <taxon>Pterulicium</taxon>
    </lineage>
</organism>
<sequence>MPQLSFTRSLGAARIHNFRRVWSPSLSVWGAGTGIFLTFLLSSTPLVKREVLCKLPVVGEYYTDNTPDSDKAF</sequence>
<keyword evidence="3" id="KW-1185">Reference proteome</keyword>
<dbReference type="GO" id="GO:0005739">
    <property type="term" value="C:mitochondrion"/>
    <property type="evidence" value="ECO:0007669"/>
    <property type="project" value="GOC"/>
</dbReference>
<dbReference type="PANTHER" id="PTHR28254">
    <property type="entry name" value="CYTOCHROME B-C1 COMPLEX SUBUNIT 10"/>
    <property type="match status" value="1"/>
</dbReference>
<dbReference type="STRING" id="1884261.A0A5C3R1Z3"/>
<dbReference type="OrthoDB" id="2391627at2759"/>
<gene>
    <name evidence="2" type="ORF">BDV98DRAFT_558327</name>
</gene>
<proteinExistence type="predicted"/>
<dbReference type="PANTHER" id="PTHR28254:SF1">
    <property type="entry name" value="CYTOCHROME B-C1 COMPLEX SUBUNIT 10, MITOCHONDRIAL"/>
    <property type="match status" value="1"/>
</dbReference>
<evidence type="ECO:0000256" key="1">
    <source>
        <dbReference type="SAM" id="Phobius"/>
    </source>
</evidence>
<name>A0A5C3R1Z3_9AGAR</name>
<evidence type="ECO:0000313" key="3">
    <source>
        <dbReference type="Proteomes" id="UP000305067"/>
    </source>
</evidence>
<reference evidence="2 3" key="1">
    <citation type="journal article" date="2019" name="Nat. Ecol. Evol.">
        <title>Megaphylogeny resolves global patterns of mushroom evolution.</title>
        <authorList>
            <person name="Varga T."/>
            <person name="Krizsan K."/>
            <person name="Foldi C."/>
            <person name="Dima B."/>
            <person name="Sanchez-Garcia M."/>
            <person name="Sanchez-Ramirez S."/>
            <person name="Szollosi G.J."/>
            <person name="Szarkandi J.G."/>
            <person name="Papp V."/>
            <person name="Albert L."/>
            <person name="Andreopoulos W."/>
            <person name="Angelini C."/>
            <person name="Antonin V."/>
            <person name="Barry K.W."/>
            <person name="Bougher N.L."/>
            <person name="Buchanan P."/>
            <person name="Buyck B."/>
            <person name="Bense V."/>
            <person name="Catcheside P."/>
            <person name="Chovatia M."/>
            <person name="Cooper J."/>
            <person name="Damon W."/>
            <person name="Desjardin D."/>
            <person name="Finy P."/>
            <person name="Geml J."/>
            <person name="Haridas S."/>
            <person name="Hughes K."/>
            <person name="Justo A."/>
            <person name="Karasinski D."/>
            <person name="Kautmanova I."/>
            <person name="Kiss B."/>
            <person name="Kocsube S."/>
            <person name="Kotiranta H."/>
            <person name="LaButti K.M."/>
            <person name="Lechner B.E."/>
            <person name="Liimatainen K."/>
            <person name="Lipzen A."/>
            <person name="Lukacs Z."/>
            <person name="Mihaltcheva S."/>
            <person name="Morgado L.N."/>
            <person name="Niskanen T."/>
            <person name="Noordeloos M.E."/>
            <person name="Ohm R.A."/>
            <person name="Ortiz-Santana B."/>
            <person name="Ovrebo C."/>
            <person name="Racz N."/>
            <person name="Riley R."/>
            <person name="Savchenko A."/>
            <person name="Shiryaev A."/>
            <person name="Soop K."/>
            <person name="Spirin V."/>
            <person name="Szebenyi C."/>
            <person name="Tomsovsky M."/>
            <person name="Tulloss R.E."/>
            <person name="Uehling J."/>
            <person name="Grigoriev I.V."/>
            <person name="Vagvolgyi C."/>
            <person name="Papp T."/>
            <person name="Martin F.M."/>
            <person name="Miettinen O."/>
            <person name="Hibbett D.S."/>
            <person name="Nagy L.G."/>
        </authorList>
    </citation>
    <scope>NUCLEOTIDE SEQUENCE [LARGE SCALE GENOMIC DNA]</scope>
    <source>
        <strain evidence="2 3">CBS 309.79</strain>
    </source>
</reference>
<dbReference type="Pfam" id="PF09796">
    <property type="entry name" value="QCR10"/>
    <property type="match status" value="1"/>
</dbReference>
<evidence type="ECO:0000313" key="2">
    <source>
        <dbReference type="EMBL" id="TFL07698.1"/>
    </source>
</evidence>
<dbReference type="InterPro" id="IPR019182">
    <property type="entry name" value="Cytochrome_b-c1_su10_fun"/>
</dbReference>
<feature type="transmembrane region" description="Helical" evidence="1">
    <location>
        <begin position="21"/>
        <end position="41"/>
    </location>
</feature>
<keyword evidence="1" id="KW-0472">Membrane</keyword>
<accession>A0A5C3R1Z3</accession>